<feature type="compositionally biased region" description="Low complexity" evidence="2">
    <location>
        <begin position="107"/>
        <end position="125"/>
    </location>
</feature>
<dbReference type="PROSITE" id="PS50089">
    <property type="entry name" value="ZF_RING_2"/>
    <property type="match status" value="1"/>
</dbReference>
<evidence type="ECO:0000313" key="4">
    <source>
        <dbReference type="EMBL" id="KAK1373292.1"/>
    </source>
</evidence>
<dbReference type="CDD" id="cd16618">
    <property type="entry name" value="mRING-HC-C4C4_CNOT4"/>
    <property type="match status" value="1"/>
</dbReference>
<reference evidence="4" key="2">
    <citation type="submission" date="2023-05" db="EMBL/GenBank/DDBJ databases">
        <authorList>
            <person name="Schelkunov M.I."/>
        </authorList>
    </citation>
    <scope>NUCLEOTIDE SEQUENCE</scope>
    <source>
        <strain evidence="4">Hsosn_3</strain>
        <tissue evidence="4">Leaf</tissue>
    </source>
</reference>
<keyword evidence="1" id="KW-0862">Zinc</keyword>
<reference evidence="4" key="1">
    <citation type="submission" date="2023-02" db="EMBL/GenBank/DDBJ databases">
        <title>Genome of toxic invasive species Heracleum sosnowskyi carries increased number of genes despite the absence of recent whole-genome duplications.</title>
        <authorList>
            <person name="Schelkunov M."/>
            <person name="Shtratnikova V."/>
            <person name="Makarenko M."/>
            <person name="Klepikova A."/>
            <person name="Omelchenko D."/>
            <person name="Novikova G."/>
            <person name="Obukhova E."/>
            <person name="Bogdanov V."/>
            <person name="Penin A."/>
            <person name="Logacheva M."/>
        </authorList>
    </citation>
    <scope>NUCLEOTIDE SEQUENCE</scope>
    <source>
        <strain evidence="4">Hsosn_3</strain>
        <tissue evidence="4">Leaf</tissue>
    </source>
</reference>
<dbReference type="PANTHER" id="PTHR12603:SF0">
    <property type="entry name" value="CCR4-NOT TRANSCRIPTION COMPLEX SUBUNIT 4"/>
    <property type="match status" value="1"/>
</dbReference>
<dbReference type="GO" id="GO:0004842">
    <property type="term" value="F:ubiquitin-protein transferase activity"/>
    <property type="evidence" value="ECO:0007669"/>
    <property type="project" value="InterPro"/>
</dbReference>
<keyword evidence="1" id="KW-0863">Zinc-finger</keyword>
<feature type="domain" description="RING-type" evidence="3">
    <location>
        <begin position="247"/>
        <end position="289"/>
    </location>
</feature>
<keyword evidence="1" id="KW-0479">Metal-binding</keyword>
<protein>
    <submittedName>
        <fullName evidence="4">Anti-virus transcriptional factor</fullName>
    </submittedName>
</protein>
<dbReference type="SUPFAM" id="SSF57850">
    <property type="entry name" value="RING/U-box"/>
    <property type="match status" value="1"/>
</dbReference>
<proteinExistence type="predicted"/>
<feature type="compositionally biased region" description="Pro residues" evidence="2">
    <location>
        <begin position="1"/>
        <end position="10"/>
    </location>
</feature>
<evidence type="ECO:0000313" key="5">
    <source>
        <dbReference type="Proteomes" id="UP001237642"/>
    </source>
</evidence>
<dbReference type="GO" id="GO:0030014">
    <property type="term" value="C:CCR4-NOT complex"/>
    <property type="evidence" value="ECO:0007669"/>
    <property type="project" value="InterPro"/>
</dbReference>
<evidence type="ECO:0000256" key="1">
    <source>
        <dbReference type="PROSITE-ProRule" id="PRU00175"/>
    </source>
</evidence>
<dbReference type="PANTHER" id="PTHR12603">
    <property type="entry name" value="CCR4-NOT TRANSCRIPTION COMPLEX RELATED"/>
    <property type="match status" value="1"/>
</dbReference>
<comment type="caution">
    <text evidence="4">The sequence shown here is derived from an EMBL/GenBank/DDBJ whole genome shotgun (WGS) entry which is preliminary data.</text>
</comment>
<dbReference type="InterPro" id="IPR013083">
    <property type="entry name" value="Znf_RING/FYVE/PHD"/>
</dbReference>
<keyword evidence="5" id="KW-1185">Reference proteome</keyword>
<dbReference type="InterPro" id="IPR001841">
    <property type="entry name" value="Znf_RING"/>
</dbReference>
<dbReference type="InterPro" id="IPR039780">
    <property type="entry name" value="Mot2"/>
</dbReference>
<dbReference type="AlphaFoldDB" id="A0AAD8MHS6"/>
<dbReference type="GO" id="GO:0008270">
    <property type="term" value="F:zinc ion binding"/>
    <property type="evidence" value="ECO:0007669"/>
    <property type="project" value="UniProtKB-KW"/>
</dbReference>
<dbReference type="InterPro" id="IPR039515">
    <property type="entry name" value="NOT4_mRING-HC-C4C4"/>
</dbReference>
<dbReference type="EMBL" id="JAUIZM010000007">
    <property type="protein sequence ID" value="KAK1373292.1"/>
    <property type="molecule type" value="Genomic_DNA"/>
</dbReference>
<evidence type="ECO:0000259" key="3">
    <source>
        <dbReference type="PROSITE" id="PS50089"/>
    </source>
</evidence>
<dbReference type="FunFam" id="3.30.40.10:FF:000383">
    <property type="entry name" value="RING/U-box superfamily protein"/>
    <property type="match status" value="1"/>
</dbReference>
<accession>A0AAD8MHS6</accession>
<sequence length="324" mass="35181">MVPDSIPPAPNSKDVIKKKRSNKAAKLKQSKLDARRKQWILQVMNHGPKVNASGGREMNEDDGRDQGVGVFGENDGSVHNYSDSESSSHSRGSHIGCVGGSNCSGTNFSGSSRSSSSTSGTSYTGNISDREEDAGLDNWEAVADALAATGEKQEQHDHKIMETPVEDTSVTQLDPLPKVVNQPNTTVDVPKPKIVNRQAWRPDDAFRPRCLPNLVKQNSFPMKANRRYGNVGAVWVRKNIVSAPSSCPICCEDLDVTDSSFLPCSCGFQLCLFCHKRILEEDGRCPGCRKYYENDPVKGGVNSDLGGSCATLRLARSCSMITKS</sequence>
<feature type="compositionally biased region" description="Low complexity" evidence="2">
    <location>
        <begin position="77"/>
        <end position="93"/>
    </location>
</feature>
<dbReference type="Gene3D" id="3.30.40.10">
    <property type="entry name" value="Zinc/RING finger domain, C3HC4 (zinc finger)"/>
    <property type="match status" value="1"/>
</dbReference>
<feature type="region of interest" description="Disordered" evidence="2">
    <location>
        <begin position="107"/>
        <end position="133"/>
    </location>
</feature>
<feature type="compositionally biased region" description="Basic residues" evidence="2">
    <location>
        <begin position="16"/>
        <end position="29"/>
    </location>
</feature>
<name>A0AAD8MHS6_9APIA</name>
<dbReference type="GO" id="GO:0016567">
    <property type="term" value="P:protein ubiquitination"/>
    <property type="evidence" value="ECO:0007669"/>
    <property type="project" value="TreeGrafter"/>
</dbReference>
<evidence type="ECO:0000256" key="2">
    <source>
        <dbReference type="SAM" id="MobiDB-lite"/>
    </source>
</evidence>
<dbReference type="Pfam" id="PF14570">
    <property type="entry name" value="zf-RING_4"/>
    <property type="match status" value="1"/>
</dbReference>
<feature type="region of interest" description="Disordered" evidence="2">
    <location>
        <begin position="1"/>
        <end position="93"/>
    </location>
</feature>
<dbReference type="Proteomes" id="UP001237642">
    <property type="component" value="Unassembled WGS sequence"/>
</dbReference>
<organism evidence="4 5">
    <name type="scientific">Heracleum sosnowskyi</name>
    <dbReference type="NCBI Taxonomy" id="360622"/>
    <lineage>
        <taxon>Eukaryota</taxon>
        <taxon>Viridiplantae</taxon>
        <taxon>Streptophyta</taxon>
        <taxon>Embryophyta</taxon>
        <taxon>Tracheophyta</taxon>
        <taxon>Spermatophyta</taxon>
        <taxon>Magnoliopsida</taxon>
        <taxon>eudicotyledons</taxon>
        <taxon>Gunneridae</taxon>
        <taxon>Pentapetalae</taxon>
        <taxon>asterids</taxon>
        <taxon>campanulids</taxon>
        <taxon>Apiales</taxon>
        <taxon>Apiaceae</taxon>
        <taxon>Apioideae</taxon>
        <taxon>apioid superclade</taxon>
        <taxon>Tordylieae</taxon>
        <taxon>Tordyliinae</taxon>
        <taxon>Heracleum</taxon>
    </lineage>
</organism>
<gene>
    <name evidence="4" type="ORF">POM88_029485</name>
</gene>